<dbReference type="EMBL" id="JAVRRL010000050">
    <property type="protein sequence ID" value="KAK5110333.1"/>
    <property type="molecule type" value="Genomic_DNA"/>
</dbReference>
<name>A0AAN7TNV0_9PEZI</name>
<protein>
    <submittedName>
        <fullName evidence="2">Uncharacterized protein</fullName>
    </submittedName>
</protein>
<keyword evidence="1" id="KW-0812">Transmembrane</keyword>
<feature type="transmembrane region" description="Helical" evidence="1">
    <location>
        <begin position="157"/>
        <end position="177"/>
    </location>
</feature>
<proteinExistence type="predicted"/>
<accession>A0AAN7TNV0</accession>
<keyword evidence="1" id="KW-1133">Transmembrane helix</keyword>
<dbReference type="AlphaFoldDB" id="A0AAN7TNV0"/>
<evidence type="ECO:0000313" key="3">
    <source>
        <dbReference type="Proteomes" id="UP001310890"/>
    </source>
</evidence>
<organism evidence="2 3">
    <name type="scientific">Meristemomyces frigidus</name>
    <dbReference type="NCBI Taxonomy" id="1508187"/>
    <lineage>
        <taxon>Eukaryota</taxon>
        <taxon>Fungi</taxon>
        <taxon>Dikarya</taxon>
        <taxon>Ascomycota</taxon>
        <taxon>Pezizomycotina</taxon>
        <taxon>Dothideomycetes</taxon>
        <taxon>Dothideomycetidae</taxon>
        <taxon>Mycosphaerellales</taxon>
        <taxon>Teratosphaeriaceae</taxon>
        <taxon>Meristemomyces</taxon>
    </lineage>
</organism>
<sequence>MESADKPTESREPSATSALLGSVNTRAYPAFISKASLLNLASEKADQLLRHPNVFLTSGILRAYVELQTTLHQPGSLADAFHLYANKPVPTPSSTNSDVIYKDASPSALNAAVDSKTANLALDSALATHDLNLAIDIITTTFATQAFKRAKILQRGLLPASALVILPLGAWTLATQFAQNFQSTMSPGYATGVAFAGTLAYLAHVSTIGYVAITTSNDQMERVTWAQGVPLWERWIREEERAALDRVAVAWGFAEREKRGEEDGEEWGLLKEFAGLRGMVLDRVELMEGME</sequence>
<keyword evidence="1" id="KW-0472">Membrane</keyword>
<evidence type="ECO:0000313" key="2">
    <source>
        <dbReference type="EMBL" id="KAK5110333.1"/>
    </source>
</evidence>
<feature type="transmembrane region" description="Helical" evidence="1">
    <location>
        <begin position="189"/>
        <end position="213"/>
    </location>
</feature>
<dbReference type="Proteomes" id="UP001310890">
    <property type="component" value="Unassembled WGS sequence"/>
</dbReference>
<reference evidence="2" key="1">
    <citation type="submission" date="2023-08" db="EMBL/GenBank/DDBJ databases">
        <title>Black Yeasts Isolated from many extreme environments.</title>
        <authorList>
            <person name="Coleine C."/>
            <person name="Stajich J.E."/>
            <person name="Selbmann L."/>
        </authorList>
    </citation>
    <scope>NUCLEOTIDE SEQUENCE</scope>
    <source>
        <strain evidence="2">CCFEE 5401</strain>
    </source>
</reference>
<evidence type="ECO:0000256" key="1">
    <source>
        <dbReference type="SAM" id="Phobius"/>
    </source>
</evidence>
<gene>
    <name evidence="2" type="ORF">LTR62_006041</name>
</gene>
<comment type="caution">
    <text evidence="2">The sequence shown here is derived from an EMBL/GenBank/DDBJ whole genome shotgun (WGS) entry which is preliminary data.</text>
</comment>